<evidence type="ECO:0000256" key="2">
    <source>
        <dbReference type="ARBA" id="ARBA00022679"/>
    </source>
</evidence>
<dbReference type="Pfam" id="PF08241">
    <property type="entry name" value="Methyltransf_11"/>
    <property type="match status" value="1"/>
</dbReference>
<dbReference type="AlphaFoldDB" id="A0A0P6XI95"/>
<dbReference type="GO" id="GO:0032259">
    <property type="term" value="P:methylation"/>
    <property type="evidence" value="ECO:0007669"/>
    <property type="project" value="UniProtKB-KW"/>
</dbReference>
<protein>
    <recommendedName>
        <fullName evidence="4">Methyltransferase type 11 domain-containing protein</fullName>
    </recommendedName>
</protein>
<dbReference type="InterPro" id="IPR029063">
    <property type="entry name" value="SAM-dependent_MTases_sf"/>
</dbReference>
<keyword evidence="3" id="KW-0949">S-adenosyl-L-methionine</keyword>
<reference evidence="5 6" key="1">
    <citation type="submission" date="2015-07" db="EMBL/GenBank/DDBJ databases">
        <title>Genome sequence of Levilinea saccharolytica DSM 16555.</title>
        <authorList>
            <person name="Hemp J."/>
            <person name="Ward L.M."/>
            <person name="Pace L.A."/>
            <person name="Fischer W.W."/>
        </authorList>
    </citation>
    <scope>NUCLEOTIDE SEQUENCE [LARGE SCALE GENOMIC DNA]</scope>
    <source>
        <strain evidence="5 6">KIBI-1</strain>
    </source>
</reference>
<gene>
    <name evidence="5" type="ORF">ADN01_08610</name>
</gene>
<evidence type="ECO:0000313" key="5">
    <source>
        <dbReference type="EMBL" id="KPL83336.1"/>
    </source>
</evidence>
<dbReference type="GO" id="GO:0008757">
    <property type="term" value="F:S-adenosylmethionine-dependent methyltransferase activity"/>
    <property type="evidence" value="ECO:0007669"/>
    <property type="project" value="InterPro"/>
</dbReference>
<dbReference type="EMBL" id="LGCM01000032">
    <property type="protein sequence ID" value="KPL83336.1"/>
    <property type="molecule type" value="Genomic_DNA"/>
</dbReference>
<keyword evidence="2" id="KW-0808">Transferase</keyword>
<feature type="domain" description="Methyltransferase type 11" evidence="4">
    <location>
        <begin position="43"/>
        <end position="132"/>
    </location>
</feature>
<dbReference type="Gene3D" id="3.40.50.150">
    <property type="entry name" value="Vaccinia Virus protein VP39"/>
    <property type="match status" value="1"/>
</dbReference>
<dbReference type="SUPFAM" id="SSF53335">
    <property type="entry name" value="S-adenosyl-L-methionine-dependent methyltransferases"/>
    <property type="match status" value="1"/>
</dbReference>
<dbReference type="Proteomes" id="UP000050501">
    <property type="component" value="Unassembled WGS sequence"/>
</dbReference>
<dbReference type="OrthoDB" id="9805171at2"/>
<dbReference type="RefSeq" id="WP_062416733.1">
    <property type="nucleotide sequence ID" value="NZ_DF967974.1"/>
</dbReference>
<name>A0A0P6XI95_9CHLR</name>
<comment type="caution">
    <text evidence="5">The sequence shown here is derived from an EMBL/GenBank/DDBJ whole genome shotgun (WGS) entry which is preliminary data.</text>
</comment>
<keyword evidence="1" id="KW-0489">Methyltransferase</keyword>
<dbReference type="PANTHER" id="PTHR43464">
    <property type="entry name" value="METHYLTRANSFERASE"/>
    <property type="match status" value="1"/>
</dbReference>
<accession>A0A0P6XI95</accession>
<sequence length="245" mass="27907">MESAHLQKAAQRGEPSYVWRAGQERRLQMILEAAGPRANGDILENGCGLGMYLERLTPAARWAVGLEIELPRAQQAAERGLCVVGGAGEKLPFPDGRFDLILSHEVLEHVEDDLKAVREMVRVLRKGGRIVLFCPNRGYPFETHGIYWRGRYRFGNIPLVNYLPRAWRNRLAPHVRVYSRADLETLFAGLPVRFVRRTVIFGAYDNIIARRPGLGRVLRGLLQFLERTPLRTLGLSHFWVIEKTT</sequence>
<keyword evidence="6" id="KW-1185">Reference proteome</keyword>
<dbReference type="InterPro" id="IPR013216">
    <property type="entry name" value="Methyltransf_11"/>
</dbReference>
<dbReference type="STRING" id="229921.ADN01_08610"/>
<dbReference type="PANTHER" id="PTHR43464:SF19">
    <property type="entry name" value="UBIQUINONE BIOSYNTHESIS O-METHYLTRANSFERASE, MITOCHONDRIAL"/>
    <property type="match status" value="1"/>
</dbReference>
<dbReference type="CDD" id="cd02440">
    <property type="entry name" value="AdoMet_MTases"/>
    <property type="match status" value="1"/>
</dbReference>
<evidence type="ECO:0000256" key="1">
    <source>
        <dbReference type="ARBA" id="ARBA00022603"/>
    </source>
</evidence>
<proteinExistence type="predicted"/>
<organism evidence="5 6">
    <name type="scientific">Levilinea saccharolytica</name>
    <dbReference type="NCBI Taxonomy" id="229921"/>
    <lineage>
        <taxon>Bacteria</taxon>
        <taxon>Bacillati</taxon>
        <taxon>Chloroflexota</taxon>
        <taxon>Anaerolineae</taxon>
        <taxon>Anaerolineales</taxon>
        <taxon>Anaerolineaceae</taxon>
        <taxon>Levilinea</taxon>
    </lineage>
</organism>
<evidence type="ECO:0000313" key="6">
    <source>
        <dbReference type="Proteomes" id="UP000050501"/>
    </source>
</evidence>
<evidence type="ECO:0000259" key="4">
    <source>
        <dbReference type="Pfam" id="PF08241"/>
    </source>
</evidence>
<evidence type="ECO:0000256" key="3">
    <source>
        <dbReference type="ARBA" id="ARBA00022691"/>
    </source>
</evidence>